<name>A0A0E9U8V2_ANGAN</name>
<sequence length="23" mass="2681">MSQIDSIYFPLKIHILPYAACTR</sequence>
<reference evidence="1" key="2">
    <citation type="journal article" date="2015" name="Fish Shellfish Immunol.">
        <title>Early steps in the European eel (Anguilla anguilla)-Vibrio vulnificus interaction in the gills: Role of the RtxA13 toxin.</title>
        <authorList>
            <person name="Callol A."/>
            <person name="Pajuelo D."/>
            <person name="Ebbesson L."/>
            <person name="Teles M."/>
            <person name="MacKenzie S."/>
            <person name="Amaro C."/>
        </authorList>
    </citation>
    <scope>NUCLEOTIDE SEQUENCE</scope>
</reference>
<organism evidence="1">
    <name type="scientific">Anguilla anguilla</name>
    <name type="common">European freshwater eel</name>
    <name type="synonym">Muraena anguilla</name>
    <dbReference type="NCBI Taxonomy" id="7936"/>
    <lineage>
        <taxon>Eukaryota</taxon>
        <taxon>Metazoa</taxon>
        <taxon>Chordata</taxon>
        <taxon>Craniata</taxon>
        <taxon>Vertebrata</taxon>
        <taxon>Euteleostomi</taxon>
        <taxon>Actinopterygii</taxon>
        <taxon>Neopterygii</taxon>
        <taxon>Teleostei</taxon>
        <taxon>Anguilliformes</taxon>
        <taxon>Anguillidae</taxon>
        <taxon>Anguilla</taxon>
    </lineage>
</organism>
<reference evidence="1" key="1">
    <citation type="submission" date="2014-11" db="EMBL/GenBank/DDBJ databases">
        <authorList>
            <person name="Amaro Gonzalez C."/>
        </authorList>
    </citation>
    <scope>NUCLEOTIDE SEQUENCE</scope>
</reference>
<dbReference type="AlphaFoldDB" id="A0A0E9U8V2"/>
<protein>
    <submittedName>
        <fullName evidence="1">Uncharacterized protein</fullName>
    </submittedName>
</protein>
<accession>A0A0E9U8V2</accession>
<dbReference type="EMBL" id="GBXM01046400">
    <property type="protein sequence ID" value="JAH62177.1"/>
    <property type="molecule type" value="Transcribed_RNA"/>
</dbReference>
<proteinExistence type="predicted"/>
<evidence type="ECO:0000313" key="1">
    <source>
        <dbReference type="EMBL" id="JAH62177.1"/>
    </source>
</evidence>